<proteinExistence type="predicted"/>
<accession>A0A0P6YJB6</accession>
<dbReference type="EMBL" id="MCWU01000057">
    <property type="protein sequence ID" value="PMJ62375.1"/>
    <property type="molecule type" value="Genomic_DNA"/>
</dbReference>
<comment type="caution">
    <text evidence="1">The sequence shown here is derived from an EMBL/GenBank/DDBJ whole genome shotgun (WGS) entry which is preliminary data.</text>
</comment>
<protein>
    <submittedName>
        <fullName evidence="1">Uncharacterized protein</fullName>
    </submittedName>
</protein>
<gene>
    <name evidence="1" type="ORF">BCU17_04800</name>
</gene>
<name>A0A0P6YJB6_VIBSP</name>
<evidence type="ECO:0000313" key="1">
    <source>
        <dbReference type="EMBL" id="PMJ62375.1"/>
    </source>
</evidence>
<reference evidence="2" key="1">
    <citation type="submission" date="2016-07" db="EMBL/GenBank/DDBJ databases">
        <title>Nontailed viruses are major unrecognized killers of bacteria in the ocean.</title>
        <authorList>
            <person name="Kauffman K."/>
            <person name="Hussain F."/>
            <person name="Yang J."/>
            <person name="Arevalo P."/>
            <person name="Brown J."/>
            <person name="Cutler M."/>
            <person name="Kelly L."/>
            <person name="Polz M.F."/>
        </authorList>
    </citation>
    <scope>NUCLEOTIDE SEQUENCE [LARGE SCALE GENOMIC DNA]</scope>
    <source>
        <strain evidence="2">10N.261.55.E11</strain>
    </source>
</reference>
<dbReference type="AlphaFoldDB" id="A0A0P6YJB6"/>
<organism evidence="1 2">
    <name type="scientific">Vibrio splendidus</name>
    <dbReference type="NCBI Taxonomy" id="29497"/>
    <lineage>
        <taxon>Bacteria</taxon>
        <taxon>Pseudomonadati</taxon>
        <taxon>Pseudomonadota</taxon>
        <taxon>Gammaproteobacteria</taxon>
        <taxon>Vibrionales</taxon>
        <taxon>Vibrionaceae</taxon>
        <taxon>Vibrio</taxon>
    </lineage>
</organism>
<evidence type="ECO:0000313" key="2">
    <source>
        <dbReference type="Proteomes" id="UP000235330"/>
    </source>
</evidence>
<dbReference type="Proteomes" id="UP000235330">
    <property type="component" value="Unassembled WGS sequence"/>
</dbReference>
<dbReference type="RefSeq" id="WP_004733477.1">
    <property type="nucleotide sequence ID" value="NZ_CAWMQV010000073.1"/>
</dbReference>
<sequence>MQKSKAKTLEYPIIKEFRLNGRWVYPSEKTIHLLPQQTAFLIQNGKIGPAIEVKVSSKSTEQEGK</sequence>